<keyword evidence="4" id="KW-1185">Reference proteome</keyword>
<dbReference type="GO" id="GO:0016787">
    <property type="term" value="F:hydrolase activity"/>
    <property type="evidence" value="ECO:0007669"/>
    <property type="project" value="UniProtKB-KW"/>
</dbReference>
<keyword evidence="1 3" id="KW-0378">Hydrolase</keyword>
<dbReference type="InterPro" id="IPR011042">
    <property type="entry name" value="6-blade_b-propeller_TolB-like"/>
</dbReference>
<dbReference type="EMBL" id="CP098755">
    <property type="protein sequence ID" value="USG68260.1"/>
    <property type="molecule type" value="Genomic_DNA"/>
</dbReference>
<organism evidence="3 4">
    <name type="scientific">Brevibacillus ruminantium</name>
    <dbReference type="NCBI Taxonomy" id="2950604"/>
    <lineage>
        <taxon>Bacteria</taxon>
        <taxon>Bacillati</taxon>
        <taxon>Bacillota</taxon>
        <taxon>Bacilli</taxon>
        <taxon>Bacillales</taxon>
        <taxon>Paenibacillaceae</taxon>
        <taxon>Brevibacillus</taxon>
    </lineage>
</organism>
<dbReference type="SUPFAM" id="SSF82171">
    <property type="entry name" value="DPP6 N-terminal domain-like"/>
    <property type="match status" value="1"/>
</dbReference>
<evidence type="ECO:0000313" key="4">
    <source>
        <dbReference type="Proteomes" id="UP001056500"/>
    </source>
</evidence>
<feature type="domain" description="Peptidase S9 prolyl oligopeptidase catalytic" evidence="2">
    <location>
        <begin position="388"/>
        <end position="596"/>
    </location>
</feature>
<dbReference type="RefSeq" id="WP_251875807.1">
    <property type="nucleotide sequence ID" value="NZ_CP098755.1"/>
</dbReference>
<dbReference type="Pfam" id="PF00326">
    <property type="entry name" value="Peptidase_S9"/>
    <property type="match status" value="1"/>
</dbReference>
<dbReference type="PANTHER" id="PTHR42776:SF27">
    <property type="entry name" value="DIPEPTIDYL PEPTIDASE FAMILY MEMBER 6"/>
    <property type="match status" value="1"/>
</dbReference>
<evidence type="ECO:0000256" key="1">
    <source>
        <dbReference type="ARBA" id="ARBA00022801"/>
    </source>
</evidence>
<dbReference type="InterPro" id="IPR001375">
    <property type="entry name" value="Peptidase_S9_cat"/>
</dbReference>
<gene>
    <name evidence="3" type="ORF">NDK47_13660</name>
</gene>
<evidence type="ECO:0000259" key="2">
    <source>
        <dbReference type="Pfam" id="PF00326"/>
    </source>
</evidence>
<sequence length="597" mass="67541">MSRQTDAVHSFQAYLSVGSAYSPKIVPHRGQITFISKKSGLPQLWYKNDNESSCKQYVVMPDSVMKVSHSPAGDKTILGMDWKGNEKQQLYLINNETRKVRELMVSPEHFHHLGGWSPCGTKITWSSNRRTAAFFDVFVQDVDTGQTDVVYRFDGRTTPDLWLPDGRRLLVRCLQGNNLQALHVLDLDTGGTTRIGFEQLGRYESIQMTKAGDFGYMVSDAAEDTMALYRFTLHGEPIKLVHFPKWDIEEAKLSLDETRIAYTVNEGGISVLYLYNVASGKSEPLKEIPRGVIDSISWFDDNRIVFGLKSPVIPGEIFRYDVCTRSLERLTYFSEQEGGGPSWREPELSTFVSFDGLDVPYFFYRQERANSPAVVYVHGGPESQSRYDFNSVIQYLYGQGFSVFVPNVRGSKGYGKHYMDLDNGRKRMDAVADLAALAKEIGRIGSIDSGKIGIIGRSYGGFMVLAALTHYPHLWAAGVDIVGISHFRTFLENTGPWRRKLREVEYGTLAEDSDFFEEIAPLNLSHKIQAPLLIFHGKNDTRVPVSEAEQMYADMKARGQQVELIVFEDEGHKTEKIENHIRMNEAIASFFRHHLSS</sequence>
<dbReference type="Gene3D" id="2.120.10.30">
    <property type="entry name" value="TolB, C-terminal domain"/>
    <property type="match status" value="1"/>
</dbReference>
<dbReference type="PANTHER" id="PTHR42776">
    <property type="entry name" value="SERINE PEPTIDASE S9 FAMILY MEMBER"/>
    <property type="match status" value="1"/>
</dbReference>
<evidence type="ECO:0000313" key="3">
    <source>
        <dbReference type="EMBL" id="USG68260.1"/>
    </source>
</evidence>
<dbReference type="SUPFAM" id="SSF53474">
    <property type="entry name" value="alpha/beta-Hydrolases"/>
    <property type="match status" value="1"/>
</dbReference>
<dbReference type="InterPro" id="IPR002470">
    <property type="entry name" value="Peptidase_S9A"/>
</dbReference>
<dbReference type="InterPro" id="IPR029058">
    <property type="entry name" value="AB_hydrolase_fold"/>
</dbReference>
<protein>
    <submittedName>
        <fullName evidence="3">Alpha/beta fold hydrolase</fullName>
    </submittedName>
</protein>
<dbReference type="PRINTS" id="PR00862">
    <property type="entry name" value="PROLIGOPTASE"/>
</dbReference>
<dbReference type="Gene3D" id="3.40.50.1820">
    <property type="entry name" value="alpha/beta hydrolase"/>
    <property type="match status" value="1"/>
</dbReference>
<dbReference type="Proteomes" id="UP001056500">
    <property type="component" value="Chromosome"/>
</dbReference>
<reference evidence="3" key="1">
    <citation type="submission" date="2022-06" db="EMBL/GenBank/DDBJ databases">
        <title>Genome sequencing of Brevibacillus sp. BB3-R1.</title>
        <authorList>
            <person name="Heo J."/>
            <person name="Lee D."/>
            <person name="Won M."/>
            <person name="Han B.-H."/>
            <person name="Hong S.-B."/>
            <person name="Kwon S.-W."/>
        </authorList>
    </citation>
    <scope>NUCLEOTIDE SEQUENCE</scope>
    <source>
        <strain evidence="3">BB3-R1</strain>
    </source>
</reference>
<name>A0ABY4WQW7_9BACL</name>
<proteinExistence type="predicted"/>
<accession>A0ABY4WQW7</accession>